<keyword evidence="4 6" id="KW-0472">Membrane</keyword>
<feature type="transmembrane region" description="Helical" evidence="6">
    <location>
        <begin position="383"/>
        <end position="404"/>
    </location>
</feature>
<name>A0A5J5EUL1_9PEZI</name>
<dbReference type="Pfam" id="PF01544">
    <property type="entry name" value="CorA"/>
    <property type="match status" value="1"/>
</dbReference>
<evidence type="ECO:0000259" key="7">
    <source>
        <dbReference type="Pfam" id="PF26616"/>
    </source>
</evidence>
<evidence type="ECO:0000313" key="8">
    <source>
        <dbReference type="EMBL" id="KAA8903639.1"/>
    </source>
</evidence>
<dbReference type="InterPro" id="IPR002523">
    <property type="entry name" value="MgTranspt_CorA/ZnTranspt_ZntB"/>
</dbReference>
<evidence type="ECO:0000256" key="2">
    <source>
        <dbReference type="ARBA" id="ARBA00022692"/>
    </source>
</evidence>
<sequence length="515" mass="59396">MSSPSPLEAISSIPSPSELDLAAAWRSYFDNHGDRFDSEYERERLENHKLGLFHNQTRLHAVKYRWGAAAAAAAGVTQQESTAAEPGPQVSTSKNIASPEQIRKLRSELKPKEILFIVIQQRYSWDKLPITESMLWELLSTFSVFPGFFDMLHLFGEKISDIEEDFVVFHRHIARGCAGPESLEILHNYKYPAVRPDYQSPDKQTWVLRKIGLYSRYRPADQTTTWVLLLPGKGRFMDRIETALQKHLSADRAHDMEIRLSLLRTAGMEWNAYMNFLEIEFKELDQKVFLWRPDVKHPLEKEPDAMLEMPDTQRIQRFKVKLHDLELSLDLNDANLQALKRSLLEFRNDAGDGYMTAEQWMKYDRELFEIHDQIMQHKTRVKHLIRCVEGLFSLVCTLIPYMFARRENVMMLQLSEKGTQYAKSMKIITVLCMAFLPASLVAAIFGMGVFTNPAIGVGKLLGLFFAVTSGLCVMTYASWLLWDRRRTKHARKADVETVVVEELEDQGFPSKEKTP</sequence>
<evidence type="ECO:0000256" key="3">
    <source>
        <dbReference type="ARBA" id="ARBA00022989"/>
    </source>
</evidence>
<dbReference type="Proteomes" id="UP000326924">
    <property type="component" value="Unassembled WGS sequence"/>
</dbReference>
<organism evidence="8 9">
    <name type="scientific">Sphaerosporella brunnea</name>
    <dbReference type="NCBI Taxonomy" id="1250544"/>
    <lineage>
        <taxon>Eukaryota</taxon>
        <taxon>Fungi</taxon>
        <taxon>Dikarya</taxon>
        <taxon>Ascomycota</taxon>
        <taxon>Pezizomycotina</taxon>
        <taxon>Pezizomycetes</taxon>
        <taxon>Pezizales</taxon>
        <taxon>Pyronemataceae</taxon>
        <taxon>Sphaerosporella</taxon>
    </lineage>
</organism>
<keyword evidence="9" id="KW-1185">Reference proteome</keyword>
<protein>
    <recommendedName>
        <fullName evidence="7">CorA-like transporter domain-containing protein</fullName>
    </recommendedName>
</protein>
<dbReference type="InParanoid" id="A0A5J5EUL1"/>
<dbReference type="GO" id="GO:0016020">
    <property type="term" value="C:membrane"/>
    <property type="evidence" value="ECO:0007669"/>
    <property type="project" value="UniProtKB-SubCell"/>
</dbReference>
<evidence type="ECO:0000256" key="4">
    <source>
        <dbReference type="ARBA" id="ARBA00023136"/>
    </source>
</evidence>
<feature type="region of interest" description="Disordered" evidence="5">
    <location>
        <begin position="79"/>
        <end position="98"/>
    </location>
</feature>
<feature type="compositionally biased region" description="Polar residues" evidence="5">
    <location>
        <begin position="89"/>
        <end position="98"/>
    </location>
</feature>
<evidence type="ECO:0000313" key="9">
    <source>
        <dbReference type="Proteomes" id="UP000326924"/>
    </source>
</evidence>
<evidence type="ECO:0000256" key="1">
    <source>
        <dbReference type="ARBA" id="ARBA00004141"/>
    </source>
</evidence>
<dbReference type="Pfam" id="PF26616">
    <property type="entry name" value="CorA-like"/>
    <property type="match status" value="1"/>
</dbReference>
<feature type="domain" description="CorA-like transporter" evidence="7">
    <location>
        <begin position="92"/>
        <end position="287"/>
    </location>
</feature>
<dbReference type="InterPro" id="IPR045863">
    <property type="entry name" value="CorA_TM1_TM2"/>
</dbReference>
<keyword evidence="3 6" id="KW-1133">Transmembrane helix</keyword>
<dbReference type="OrthoDB" id="5396681at2759"/>
<dbReference type="SUPFAM" id="SSF144083">
    <property type="entry name" value="Magnesium transport protein CorA, transmembrane region"/>
    <property type="match status" value="1"/>
</dbReference>
<dbReference type="Gene3D" id="1.20.58.340">
    <property type="entry name" value="Magnesium transport protein CorA, transmembrane region"/>
    <property type="match status" value="1"/>
</dbReference>
<comment type="caution">
    <text evidence="8">The sequence shown here is derived from an EMBL/GenBank/DDBJ whole genome shotgun (WGS) entry which is preliminary data.</text>
</comment>
<evidence type="ECO:0000256" key="5">
    <source>
        <dbReference type="SAM" id="MobiDB-lite"/>
    </source>
</evidence>
<gene>
    <name evidence="8" type="ORF">FN846DRAFT_953576</name>
</gene>
<proteinExistence type="predicted"/>
<dbReference type="InterPro" id="IPR058257">
    <property type="entry name" value="CorA-like_dom"/>
</dbReference>
<evidence type="ECO:0000256" key="6">
    <source>
        <dbReference type="SAM" id="Phobius"/>
    </source>
</evidence>
<dbReference type="GO" id="GO:0046873">
    <property type="term" value="F:metal ion transmembrane transporter activity"/>
    <property type="evidence" value="ECO:0007669"/>
    <property type="project" value="InterPro"/>
</dbReference>
<keyword evidence="2 6" id="KW-0812">Transmembrane</keyword>
<feature type="transmembrane region" description="Helical" evidence="6">
    <location>
        <begin position="425"/>
        <end position="448"/>
    </location>
</feature>
<comment type="subcellular location">
    <subcellularLocation>
        <location evidence="1">Membrane</location>
        <topology evidence="1">Multi-pass membrane protein</topology>
    </subcellularLocation>
</comment>
<dbReference type="AlphaFoldDB" id="A0A5J5EUL1"/>
<reference evidence="8 9" key="1">
    <citation type="submission" date="2019-09" db="EMBL/GenBank/DDBJ databases">
        <title>Draft genome of the ectomycorrhizal ascomycete Sphaerosporella brunnea.</title>
        <authorList>
            <consortium name="DOE Joint Genome Institute"/>
            <person name="Benucci G.M."/>
            <person name="Marozzi G."/>
            <person name="Antonielli L."/>
            <person name="Sanchez S."/>
            <person name="Marco P."/>
            <person name="Wang X."/>
            <person name="Falini L.B."/>
            <person name="Barry K."/>
            <person name="Haridas S."/>
            <person name="Lipzen A."/>
            <person name="Labutti K."/>
            <person name="Grigoriev I.V."/>
            <person name="Murat C."/>
            <person name="Martin F."/>
            <person name="Albertini E."/>
            <person name="Donnini D."/>
            <person name="Bonito G."/>
        </authorList>
    </citation>
    <scope>NUCLEOTIDE SEQUENCE [LARGE SCALE GENOMIC DNA]</scope>
    <source>
        <strain evidence="8 9">Sb_GMNB300</strain>
    </source>
</reference>
<accession>A0A5J5EUL1</accession>
<feature type="transmembrane region" description="Helical" evidence="6">
    <location>
        <begin position="460"/>
        <end position="482"/>
    </location>
</feature>
<dbReference type="EMBL" id="VXIS01000115">
    <property type="protein sequence ID" value="KAA8903639.1"/>
    <property type="molecule type" value="Genomic_DNA"/>
</dbReference>